<gene>
    <name evidence="5" type="primary">comGA</name>
    <name evidence="5" type="ORF">RA086_08665</name>
</gene>
<organism evidence="5 6">
    <name type="scientific">Lactiplantibacillus brownii</name>
    <dbReference type="NCBI Taxonomy" id="3069269"/>
    <lineage>
        <taxon>Bacteria</taxon>
        <taxon>Bacillati</taxon>
        <taxon>Bacillota</taxon>
        <taxon>Bacilli</taxon>
        <taxon>Lactobacillales</taxon>
        <taxon>Lactobacillaceae</taxon>
        <taxon>Lactiplantibacillus</taxon>
    </lineage>
</organism>
<dbReference type="CDD" id="cd01129">
    <property type="entry name" value="PulE-GspE-like"/>
    <property type="match status" value="1"/>
</dbReference>
<evidence type="ECO:0000256" key="1">
    <source>
        <dbReference type="ARBA" id="ARBA00006611"/>
    </source>
</evidence>
<dbReference type="Gene3D" id="3.30.450.90">
    <property type="match status" value="1"/>
</dbReference>
<proteinExistence type="inferred from homology"/>
<dbReference type="NCBIfam" id="NF041000">
    <property type="entry name" value="ATPase_ComGA"/>
    <property type="match status" value="1"/>
</dbReference>
<reference evidence="5 6" key="1">
    <citation type="journal article" date="2023" name="Int. J. Syst. Evol. Microbiol.">
        <title>Lactiplantibacillus brownii sp. nov., a novel psychrotolerant species isolated from sauerkraut.</title>
        <authorList>
            <person name="Heng Y.C."/>
            <person name="Silvaraju S."/>
            <person name="Lee J.K.Y."/>
            <person name="Kittelmann S."/>
        </authorList>
    </citation>
    <scope>NUCLEOTIDE SEQUENCE [LARGE SCALE GENOMIC DNA]</scope>
    <source>
        <strain evidence="5 6">WILCCON 0030</strain>
    </source>
</reference>
<dbReference type="PANTHER" id="PTHR30258:SF2">
    <property type="entry name" value="COMG OPERON PROTEIN 1"/>
    <property type="match status" value="1"/>
</dbReference>
<dbReference type="InterPro" id="IPR001482">
    <property type="entry name" value="T2SS/T4SS_dom"/>
</dbReference>
<dbReference type="Gene3D" id="3.40.50.300">
    <property type="entry name" value="P-loop containing nucleotide triphosphate hydrolases"/>
    <property type="match status" value="1"/>
</dbReference>
<dbReference type="EMBL" id="JAVCWF010000001">
    <property type="protein sequence ID" value="MDQ7937679.1"/>
    <property type="molecule type" value="Genomic_DNA"/>
</dbReference>
<protein>
    <submittedName>
        <fullName evidence="5">Competence type IV pilus ATPase ComGA</fullName>
    </submittedName>
</protein>
<keyword evidence="6" id="KW-1185">Reference proteome</keyword>
<sequence>MSVETQLSTIIQAAVDQQASDIYWLPTANEYQILLQAAGELQTLMTLEAVAAQQLINHIKYRSNMAISDHRRPQLGAMSVVIAEEMLNLRISAVGDFLGRESLVVRLLYQSRQAALQYLIPSQRVQLQNLMQETGLILFSGPMGAGKTSTMYDLVRQMGRQQVVMTIEDPVEIYEPKFLQLQVNAAAQMTYHDLLKVGLRHHPEIFIIGEIRDAETAQIAVQAALSGHLVLSTIHARGVYGVVPRLQQLGIDVETLRQALTAASYQRLLPLATGGQAAYFDLITTKQPLQAADPAQMMTTEWGRQLEGQQALGRITKQTLARYRGH</sequence>
<dbReference type="Pfam" id="PF00437">
    <property type="entry name" value="T2SSE"/>
    <property type="match status" value="1"/>
</dbReference>
<name>A0ABU1A9R1_9LACO</name>
<feature type="domain" description="Bacterial type II secretion system protein E" evidence="4">
    <location>
        <begin position="3"/>
        <end position="272"/>
    </location>
</feature>
<dbReference type="PANTHER" id="PTHR30258">
    <property type="entry name" value="TYPE II SECRETION SYSTEM PROTEIN GSPE-RELATED"/>
    <property type="match status" value="1"/>
</dbReference>
<dbReference type="SUPFAM" id="SSF52540">
    <property type="entry name" value="P-loop containing nucleoside triphosphate hydrolases"/>
    <property type="match status" value="1"/>
</dbReference>
<accession>A0ABU1A9R1</accession>
<keyword evidence="2" id="KW-0547">Nucleotide-binding</keyword>
<dbReference type="RefSeq" id="WP_308703408.1">
    <property type="nucleotide sequence ID" value="NZ_AP027463.1"/>
</dbReference>
<dbReference type="Proteomes" id="UP001227831">
    <property type="component" value="Unassembled WGS sequence"/>
</dbReference>
<evidence type="ECO:0000256" key="2">
    <source>
        <dbReference type="ARBA" id="ARBA00022741"/>
    </source>
</evidence>
<evidence type="ECO:0000313" key="6">
    <source>
        <dbReference type="Proteomes" id="UP001227831"/>
    </source>
</evidence>
<evidence type="ECO:0000256" key="3">
    <source>
        <dbReference type="ARBA" id="ARBA00022840"/>
    </source>
</evidence>
<evidence type="ECO:0000313" key="5">
    <source>
        <dbReference type="EMBL" id="MDQ7937679.1"/>
    </source>
</evidence>
<keyword evidence="3" id="KW-0067">ATP-binding</keyword>
<comment type="caution">
    <text evidence="5">The sequence shown here is derived from an EMBL/GenBank/DDBJ whole genome shotgun (WGS) entry which is preliminary data.</text>
</comment>
<evidence type="ECO:0000259" key="4">
    <source>
        <dbReference type="Pfam" id="PF00437"/>
    </source>
</evidence>
<comment type="similarity">
    <text evidence="1">Belongs to the GSP E family.</text>
</comment>
<dbReference type="InterPro" id="IPR047667">
    <property type="entry name" value="ATPase_ComGA"/>
</dbReference>
<dbReference type="InterPro" id="IPR027417">
    <property type="entry name" value="P-loop_NTPase"/>
</dbReference>